<keyword evidence="6" id="KW-1185">Reference proteome</keyword>
<evidence type="ECO:0000313" key="5">
    <source>
        <dbReference type="EMBL" id="KAJ8720226.1"/>
    </source>
</evidence>
<organism evidence="5 6">
    <name type="scientific">Mythimna separata</name>
    <name type="common">Oriental armyworm</name>
    <name type="synonym">Pseudaletia separata</name>
    <dbReference type="NCBI Taxonomy" id="271217"/>
    <lineage>
        <taxon>Eukaryota</taxon>
        <taxon>Metazoa</taxon>
        <taxon>Ecdysozoa</taxon>
        <taxon>Arthropoda</taxon>
        <taxon>Hexapoda</taxon>
        <taxon>Insecta</taxon>
        <taxon>Pterygota</taxon>
        <taxon>Neoptera</taxon>
        <taxon>Endopterygota</taxon>
        <taxon>Lepidoptera</taxon>
        <taxon>Glossata</taxon>
        <taxon>Ditrysia</taxon>
        <taxon>Noctuoidea</taxon>
        <taxon>Noctuidae</taxon>
        <taxon>Noctuinae</taxon>
        <taxon>Hadenini</taxon>
        <taxon>Mythimna</taxon>
    </lineage>
</organism>
<dbReference type="InterPro" id="IPR019442">
    <property type="entry name" value="THADA/TRM732_DUF2428"/>
</dbReference>
<dbReference type="AlphaFoldDB" id="A0AAD8DTE9"/>
<comment type="similarity">
    <text evidence="1">Belongs to the THADA family.</text>
</comment>
<keyword evidence="2" id="KW-0819">tRNA processing</keyword>
<dbReference type="EMBL" id="JARGEI010000014">
    <property type="protein sequence ID" value="KAJ8720226.1"/>
    <property type="molecule type" value="Genomic_DNA"/>
</dbReference>
<dbReference type="PANTHER" id="PTHR14387">
    <property type="entry name" value="THADA/DEATH RECEPTOR INTERACTING PROTEIN"/>
    <property type="match status" value="1"/>
</dbReference>
<dbReference type="InterPro" id="IPR016024">
    <property type="entry name" value="ARM-type_fold"/>
</dbReference>
<dbReference type="Proteomes" id="UP001231518">
    <property type="component" value="Chromosome 3"/>
</dbReference>
<feature type="domain" description="DUF2428" evidence="3">
    <location>
        <begin position="46"/>
        <end position="260"/>
    </location>
</feature>
<comment type="caution">
    <text evidence="5">The sequence shown here is derived from an EMBL/GenBank/DDBJ whole genome shotgun (WGS) entry which is preliminary data.</text>
</comment>
<dbReference type="SUPFAM" id="SSF48371">
    <property type="entry name" value="ARM repeat"/>
    <property type="match status" value="1"/>
</dbReference>
<evidence type="ECO:0000313" key="6">
    <source>
        <dbReference type="Proteomes" id="UP001231518"/>
    </source>
</evidence>
<dbReference type="Pfam" id="PF25151">
    <property type="entry name" value="TPR_Trm732_C"/>
    <property type="match status" value="1"/>
</dbReference>
<dbReference type="GO" id="GO:0030488">
    <property type="term" value="P:tRNA methylation"/>
    <property type="evidence" value="ECO:0007669"/>
    <property type="project" value="TreeGrafter"/>
</dbReference>
<name>A0AAD8DTE9_MYTSE</name>
<reference evidence="5" key="1">
    <citation type="submission" date="2023-03" db="EMBL/GenBank/DDBJ databases">
        <title>Chromosome-level genomes of two armyworms, Mythimna separata and Mythimna loreyi, provide insights into the biosynthesis and reception of sex pheromones.</title>
        <authorList>
            <person name="Zhao H."/>
        </authorList>
    </citation>
    <scope>NUCLEOTIDE SEQUENCE</scope>
    <source>
        <strain evidence="5">BeijingLab</strain>
        <tissue evidence="5">Pupa</tissue>
    </source>
</reference>
<dbReference type="Pfam" id="PF10350">
    <property type="entry name" value="DUF2428"/>
    <property type="match status" value="1"/>
</dbReference>
<proteinExistence type="inferred from homology"/>
<gene>
    <name evidence="5" type="ORF">PYW07_012269</name>
</gene>
<dbReference type="PANTHER" id="PTHR14387:SF0">
    <property type="entry name" value="DUF2428 DOMAIN-CONTAINING PROTEIN"/>
    <property type="match status" value="1"/>
</dbReference>
<sequence length="422" mass="47726">MEKYDKILAEINISTCELKTKSIQDLLKLSKENCNKNTEFWNQVSDILCVSDEADETKISGLHQIVLNSLWLNVKASCNLASILVQLNKDDAGLCEKCLNIITHVLETSRHKGVIEAAGASLGKGIKFLTSLPQENNSSEVPNTLLRSKLNDLISETNKMASITRRGAGLSIMVHRIVSNDMKKGKPLFHYFMTTLLQICDTTKDTPMKSDENQIDLPKAIYIHFLTRIVNDSSLASDMTFYFAKLAELAFGNLTSHHWQIRNAALQLYGALIPKQIGEKKASGSDEQTTATVAFDEFRTHSPKLWKYIMEQLEDSYEPDIVQVHSNLVPILNLLANSAKRYNFSYDTIEQKNVTDELFDRLVLLLDSPINTDFINELTKELSEILQANRSPDEYNPFANDSKNIYFEPDVLKRLIENLDTV</sequence>
<dbReference type="InterPro" id="IPR056842">
    <property type="entry name" value="THADA-like_TPR_C"/>
</dbReference>
<accession>A0AAD8DTE9</accession>
<evidence type="ECO:0000256" key="1">
    <source>
        <dbReference type="ARBA" id="ARBA00010409"/>
    </source>
</evidence>
<feature type="domain" description="tRNA (32-2'-O)-methyltransferase regulator THADA-like C-terminal TPR repeats region" evidence="4">
    <location>
        <begin position="262"/>
        <end position="341"/>
    </location>
</feature>
<evidence type="ECO:0000256" key="2">
    <source>
        <dbReference type="ARBA" id="ARBA00022694"/>
    </source>
</evidence>
<dbReference type="GO" id="GO:0005829">
    <property type="term" value="C:cytosol"/>
    <property type="evidence" value="ECO:0007669"/>
    <property type="project" value="TreeGrafter"/>
</dbReference>
<dbReference type="InterPro" id="IPR051954">
    <property type="entry name" value="tRNA_methyltransferase_THADA"/>
</dbReference>
<protein>
    <recommendedName>
        <fullName evidence="7">DUF2428 domain-containing protein</fullName>
    </recommendedName>
</protein>
<evidence type="ECO:0000259" key="4">
    <source>
        <dbReference type="Pfam" id="PF25151"/>
    </source>
</evidence>
<evidence type="ECO:0000259" key="3">
    <source>
        <dbReference type="Pfam" id="PF10350"/>
    </source>
</evidence>
<evidence type="ECO:0008006" key="7">
    <source>
        <dbReference type="Google" id="ProtNLM"/>
    </source>
</evidence>